<reference evidence="1" key="1">
    <citation type="submission" date="2014-11" db="EMBL/GenBank/DDBJ databases">
        <authorList>
            <person name="Amaro Gonzalez C."/>
        </authorList>
    </citation>
    <scope>NUCLEOTIDE SEQUENCE</scope>
</reference>
<reference evidence="1" key="2">
    <citation type="journal article" date="2015" name="Fish Shellfish Immunol.">
        <title>Early steps in the European eel (Anguilla anguilla)-Vibrio vulnificus interaction in the gills: Role of the RtxA13 toxin.</title>
        <authorList>
            <person name="Callol A."/>
            <person name="Pajuelo D."/>
            <person name="Ebbesson L."/>
            <person name="Teles M."/>
            <person name="MacKenzie S."/>
            <person name="Amaro C."/>
        </authorList>
    </citation>
    <scope>NUCLEOTIDE SEQUENCE</scope>
</reference>
<protein>
    <submittedName>
        <fullName evidence="1">Uncharacterized protein</fullName>
    </submittedName>
</protein>
<dbReference type="AlphaFoldDB" id="A0A0E9RPI4"/>
<organism evidence="1">
    <name type="scientific">Anguilla anguilla</name>
    <name type="common">European freshwater eel</name>
    <name type="synonym">Muraena anguilla</name>
    <dbReference type="NCBI Taxonomy" id="7936"/>
    <lineage>
        <taxon>Eukaryota</taxon>
        <taxon>Metazoa</taxon>
        <taxon>Chordata</taxon>
        <taxon>Craniata</taxon>
        <taxon>Vertebrata</taxon>
        <taxon>Euteleostomi</taxon>
        <taxon>Actinopterygii</taxon>
        <taxon>Neopterygii</taxon>
        <taxon>Teleostei</taxon>
        <taxon>Anguilliformes</taxon>
        <taxon>Anguillidae</taxon>
        <taxon>Anguilla</taxon>
    </lineage>
</organism>
<accession>A0A0E9RPI4</accession>
<evidence type="ECO:0000313" key="1">
    <source>
        <dbReference type="EMBL" id="JAH30305.1"/>
    </source>
</evidence>
<name>A0A0E9RPI4_ANGAN</name>
<sequence>MGLFRSFVDRLVGWVIEQLGHMGSQTGWNSQ</sequence>
<dbReference type="EMBL" id="GBXM01078272">
    <property type="protein sequence ID" value="JAH30305.1"/>
    <property type="molecule type" value="Transcribed_RNA"/>
</dbReference>
<proteinExistence type="predicted"/>